<evidence type="ECO:0000313" key="3">
    <source>
        <dbReference type="Proteomes" id="UP001430584"/>
    </source>
</evidence>
<dbReference type="PANTHER" id="PTHR43157">
    <property type="entry name" value="PHOSPHATIDYLINOSITOL-GLYCAN BIOSYNTHESIS CLASS F PROTEIN-RELATED"/>
    <property type="match status" value="1"/>
</dbReference>
<dbReference type="InterPro" id="IPR036291">
    <property type="entry name" value="NAD(P)-bd_dom_sf"/>
</dbReference>
<reference evidence="2 3" key="1">
    <citation type="submission" date="2024-02" db="EMBL/GenBank/DDBJ databases">
        <title>De novo assembly and annotation of 12 fungi associated with fruit tree decline syndrome in Ontario, Canada.</title>
        <authorList>
            <person name="Sulman M."/>
            <person name="Ellouze W."/>
            <person name="Ilyukhin E."/>
        </authorList>
    </citation>
    <scope>NUCLEOTIDE SEQUENCE [LARGE SCALE GENOMIC DNA]</scope>
    <source>
        <strain evidence="2 3">FDS-637</strain>
    </source>
</reference>
<dbReference type="RefSeq" id="XP_066630369.1">
    <property type="nucleotide sequence ID" value="XM_066779565.1"/>
</dbReference>
<dbReference type="EMBL" id="JAJVCZ030000008">
    <property type="protein sequence ID" value="KAL0257340.1"/>
    <property type="molecule type" value="Genomic_DNA"/>
</dbReference>
<accession>A0ABR3CB11</accession>
<dbReference type="PANTHER" id="PTHR43157:SF31">
    <property type="entry name" value="PHOSPHATIDYLINOSITOL-GLYCAN BIOSYNTHESIS CLASS F PROTEIN"/>
    <property type="match status" value="1"/>
</dbReference>
<gene>
    <name evidence="2" type="primary">RDH1_2</name>
    <name evidence="2" type="ORF">SLS55_008151</name>
</gene>
<sequence length="313" mass="33813">MFQRFKNIAAQSAWIANPPFTEKELPDQRGKLVTKKQVHIVTGGYSGVGLELVKILYAKNATVYVAGRSADKASAAIATVKEAGGGGRVEFLQLDLARLASIKKSADEFLAKEQRLDVLTNNAGVMFPPKGSKTEEGHDLQLGTNCLGPYLFTQLLLPLLRQTASTSPPGSVRVTWAASIAIDLLAPLHGVDLDEQTGAPKVLGTPQQNYGQSKTGNVFLGTEFARRYSKGEGIVSARGMLYPPIKGAYTELYAGWSPDVGVDNSGCLVVPWGQIQQPRAELEAAIKPTSEEGGLGIAEKFWEWCERETKAYM</sequence>
<dbReference type="PRINTS" id="PR00081">
    <property type="entry name" value="GDHRDH"/>
</dbReference>
<dbReference type="Proteomes" id="UP001430584">
    <property type="component" value="Unassembled WGS sequence"/>
</dbReference>
<keyword evidence="1" id="KW-0560">Oxidoreductase</keyword>
<organism evidence="2 3">
    <name type="scientific">Diplodia seriata</name>
    <dbReference type="NCBI Taxonomy" id="420778"/>
    <lineage>
        <taxon>Eukaryota</taxon>
        <taxon>Fungi</taxon>
        <taxon>Dikarya</taxon>
        <taxon>Ascomycota</taxon>
        <taxon>Pezizomycotina</taxon>
        <taxon>Dothideomycetes</taxon>
        <taxon>Dothideomycetes incertae sedis</taxon>
        <taxon>Botryosphaeriales</taxon>
        <taxon>Botryosphaeriaceae</taxon>
        <taxon>Diplodia</taxon>
    </lineage>
</organism>
<evidence type="ECO:0000256" key="1">
    <source>
        <dbReference type="ARBA" id="ARBA00023002"/>
    </source>
</evidence>
<dbReference type="SUPFAM" id="SSF51735">
    <property type="entry name" value="NAD(P)-binding Rossmann-fold domains"/>
    <property type="match status" value="1"/>
</dbReference>
<dbReference type="Pfam" id="PF00106">
    <property type="entry name" value="adh_short"/>
    <property type="match status" value="1"/>
</dbReference>
<dbReference type="GeneID" id="92012236"/>
<proteinExistence type="predicted"/>
<comment type="caution">
    <text evidence="2">The sequence shown here is derived from an EMBL/GenBank/DDBJ whole genome shotgun (WGS) entry which is preliminary data.</text>
</comment>
<keyword evidence="3" id="KW-1185">Reference proteome</keyword>
<dbReference type="InterPro" id="IPR002347">
    <property type="entry name" value="SDR_fam"/>
</dbReference>
<evidence type="ECO:0000313" key="2">
    <source>
        <dbReference type="EMBL" id="KAL0257340.1"/>
    </source>
</evidence>
<protein>
    <submittedName>
        <fullName evidence="2">Short-chain alcohol dehydrogenase</fullName>
    </submittedName>
</protein>
<dbReference type="Gene3D" id="3.40.50.720">
    <property type="entry name" value="NAD(P)-binding Rossmann-like Domain"/>
    <property type="match status" value="1"/>
</dbReference>
<name>A0ABR3CB11_9PEZI</name>